<proteinExistence type="predicted"/>
<dbReference type="Pfam" id="PF00158">
    <property type="entry name" value="Sigma54_activat"/>
    <property type="match status" value="1"/>
</dbReference>
<dbReference type="PANTHER" id="PTHR32071:SF113">
    <property type="entry name" value="ALGINATE BIOSYNTHESIS TRANSCRIPTIONAL REGULATORY PROTEIN ALGB"/>
    <property type="match status" value="1"/>
</dbReference>
<keyword evidence="2" id="KW-0067">ATP-binding</keyword>
<dbReference type="AlphaFoldDB" id="A0AAU9CJY3"/>
<dbReference type="Pfam" id="PF25601">
    <property type="entry name" value="AAA_lid_14"/>
    <property type="match status" value="1"/>
</dbReference>
<feature type="domain" description="Sigma-54 factor interaction" evidence="6">
    <location>
        <begin position="194"/>
        <end position="423"/>
    </location>
</feature>
<evidence type="ECO:0000256" key="5">
    <source>
        <dbReference type="PROSITE-ProRule" id="PRU00169"/>
    </source>
</evidence>
<dbReference type="Gene3D" id="3.40.50.300">
    <property type="entry name" value="P-loop containing nucleotide triphosphate hydrolases"/>
    <property type="match status" value="1"/>
</dbReference>
<reference evidence="8 9" key="1">
    <citation type="submission" date="2021-12" db="EMBL/GenBank/DDBJ databases">
        <title>Genome sequencing of bacteria with rrn-lacking chromosome and rrn-plasmid.</title>
        <authorList>
            <person name="Anda M."/>
            <person name="Iwasaki W."/>
        </authorList>
    </citation>
    <scope>NUCLEOTIDE SEQUENCE [LARGE SCALE GENOMIC DNA]</scope>
    <source>
        <strain evidence="8 9">DSM 100852</strain>
    </source>
</reference>
<keyword evidence="1" id="KW-0547">Nucleotide-binding</keyword>
<protein>
    <submittedName>
        <fullName evidence="8">Sigma-54-dependent Fis family transcriptional regulator</fullName>
    </submittedName>
</protein>
<evidence type="ECO:0000313" key="9">
    <source>
        <dbReference type="Proteomes" id="UP001348817"/>
    </source>
</evidence>
<dbReference type="InterPro" id="IPR002197">
    <property type="entry name" value="HTH_Fis"/>
</dbReference>
<dbReference type="InterPro" id="IPR011006">
    <property type="entry name" value="CheY-like_superfamily"/>
</dbReference>
<dbReference type="FunFam" id="3.40.50.300:FF:000006">
    <property type="entry name" value="DNA-binding transcriptional regulator NtrC"/>
    <property type="match status" value="1"/>
</dbReference>
<dbReference type="KEGG" id="fax:FUAX_06190"/>
<evidence type="ECO:0000259" key="7">
    <source>
        <dbReference type="PROSITE" id="PS50110"/>
    </source>
</evidence>
<dbReference type="SUPFAM" id="SSF46689">
    <property type="entry name" value="Homeodomain-like"/>
    <property type="match status" value="1"/>
</dbReference>
<gene>
    <name evidence="8" type="ORF">FUAX_06190</name>
</gene>
<dbReference type="InterPro" id="IPR058031">
    <property type="entry name" value="AAA_lid_NorR"/>
</dbReference>
<dbReference type="PROSITE" id="PS50110">
    <property type="entry name" value="RESPONSE_REGULATORY"/>
    <property type="match status" value="1"/>
</dbReference>
<dbReference type="InterPro" id="IPR009057">
    <property type="entry name" value="Homeodomain-like_sf"/>
</dbReference>
<dbReference type="Gene3D" id="1.10.10.60">
    <property type="entry name" value="Homeodomain-like"/>
    <property type="match status" value="1"/>
</dbReference>
<evidence type="ECO:0000256" key="4">
    <source>
        <dbReference type="ARBA" id="ARBA00023163"/>
    </source>
</evidence>
<dbReference type="PRINTS" id="PR01590">
    <property type="entry name" value="HTHFIS"/>
</dbReference>
<accession>A0AAU9CJY3</accession>
<keyword evidence="3" id="KW-0805">Transcription regulation</keyword>
<dbReference type="SMART" id="SM00448">
    <property type="entry name" value="REC"/>
    <property type="match status" value="1"/>
</dbReference>
<dbReference type="InterPro" id="IPR003593">
    <property type="entry name" value="AAA+_ATPase"/>
</dbReference>
<dbReference type="CDD" id="cd00009">
    <property type="entry name" value="AAA"/>
    <property type="match status" value="1"/>
</dbReference>
<name>A0AAU9CJY3_9BACT</name>
<dbReference type="PANTHER" id="PTHR32071">
    <property type="entry name" value="TRANSCRIPTIONAL REGULATORY PROTEIN"/>
    <property type="match status" value="1"/>
</dbReference>
<keyword evidence="9" id="KW-1185">Reference proteome</keyword>
<dbReference type="GO" id="GO:0043565">
    <property type="term" value="F:sequence-specific DNA binding"/>
    <property type="evidence" value="ECO:0007669"/>
    <property type="project" value="InterPro"/>
</dbReference>
<evidence type="ECO:0000256" key="3">
    <source>
        <dbReference type="ARBA" id="ARBA00023015"/>
    </source>
</evidence>
<dbReference type="SUPFAM" id="SSF52540">
    <property type="entry name" value="P-loop containing nucleoside triphosphate hydrolases"/>
    <property type="match status" value="1"/>
</dbReference>
<dbReference type="EMBL" id="AP025314">
    <property type="protein sequence ID" value="BDD08187.1"/>
    <property type="molecule type" value="Genomic_DNA"/>
</dbReference>
<dbReference type="PROSITE" id="PS00688">
    <property type="entry name" value="SIGMA54_INTERACT_3"/>
    <property type="match status" value="1"/>
</dbReference>
<dbReference type="InterPro" id="IPR002078">
    <property type="entry name" value="Sigma_54_int"/>
</dbReference>
<evidence type="ECO:0000313" key="8">
    <source>
        <dbReference type="EMBL" id="BDD08187.1"/>
    </source>
</evidence>
<evidence type="ECO:0000256" key="1">
    <source>
        <dbReference type="ARBA" id="ARBA00022741"/>
    </source>
</evidence>
<dbReference type="Pfam" id="PF02954">
    <property type="entry name" value="HTH_8"/>
    <property type="match status" value="1"/>
</dbReference>
<dbReference type="SMART" id="SM00382">
    <property type="entry name" value="AAA"/>
    <property type="match status" value="1"/>
</dbReference>
<dbReference type="Gene3D" id="3.40.50.2300">
    <property type="match status" value="1"/>
</dbReference>
<feature type="modified residue" description="4-aspartylphosphate" evidence="5">
    <location>
        <position position="93"/>
    </location>
</feature>
<dbReference type="PROSITE" id="PS50045">
    <property type="entry name" value="SIGMA54_INTERACT_4"/>
    <property type="match status" value="1"/>
</dbReference>
<dbReference type="InterPro" id="IPR025944">
    <property type="entry name" value="Sigma_54_int_dom_CS"/>
</dbReference>
<dbReference type="GO" id="GO:0005524">
    <property type="term" value="F:ATP binding"/>
    <property type="evidence" value="ECO:0007669"/>
    <property type="project" value="UniProtKB-KW"/>
</dbReference>
<dbReference type="GO" id="GO:0000160">
    <property type="term" value="P:phosphorelay signal transduction system"/>
    <property type="evidence" value="ECO:0007669"/>
    <property type="project" value="InterPro"/>
</dbReference>
<dbReference type="InterPro" id="IPR027417">
    <property type="entry name" value="P-loop_NTPase"/>
</dbReference>
<dbReference type="InterPro" id="IPR001789">
    <property type="entry name" value="Sig_transdc_resp-reg_receiver"/>
</dbReference>
<keyword evidence="4" id="KW-0804">Transcription</keyword>
<dbReference type="SUPFAM" id="SSF52172">
    <property type="entry name" value="CheY-like"/>
    <property type="match status" value="1"/>
</dbReference>
<dbReference type="Gene3D" id="1.10.8.60">
    <property type="match status" value="1"/>
</dbReference>
<dbReference type="Proteomes" id="UP001348817">
    <property type="component" value="Chromosome"/>
</dbReference>
<feature type="domain" description="Response regulatory" evidence="7">
    <location>
        <begin position="44"/>
        <end position="163"/>
    </location>
</feature>
<keyword evidence="5" id="KW-0597">Phosphoprotein</keyword>
<dbReference type="Pfam" id="PF00072">
    <property type="entry name" value="Response_reg"/>
    <property type="match status" value="1"/>
</dbReference>
<organism evidence="8 9">
    <name type="scientific">Fulvitalea axinellae</name>
    <dbReference type="NCBI Taxonomy" id="1182444"/>
    <lineage>
        <taxon>Bacteria</taxon>
        <taxon>Pseudomonadati</taxon>
        <taxon>Bacteroidota</taxon>
        <taxon>Cytophagia</taxon>
        <taxon>Cytophagales</taxon>
        <taxon>Persicobacteraceae</taxon>
        <taxon>Fulvitalea</taxon>
    </lineage>
</organism>
<sequence>MSGSEVVRANTVPESRFLPIHWHCFRQFTLLTLTSMKLDKELGKILIIDDDEDVLLAAKMLLKRHAKEVTIEKNPKKIPFLLNNYEYDVILLDMNFSQDITSGKEGFFWLEQILEKDPSAVVILITAFGDVETAVKALKEGATDFVLKPWQNDKLIATLAAAEKLKKTQKAEGGKKARIGKQLRETVRHNYKDIIGESQAMQDIFSIIDKVAETDANVLILGENGTGKEVIAKALHDRSRRKENVFVNVDMGAVTESLFESELFGHKKGSFTDAKDDRIGRFEAANSGTLFLDEIGNLGMPLQSKLLTALQRREITPVGSNRPVNVDIRLIAATNMPLYDMVQTNTFRQDLLYRINTVEIHLPPLRKRLEDIPLLAEHFVKTYTEKYQKGTMKIGSSTLGKLKKYAWPGNIRELQHAIERAIIMSDSDTLKPEDFFFLQQGGEYEESAEESFNLDEVERNVIRKAIRKHNGNISKAAKELGLTRASLYRRLEKHGL</sequence>
<dbReference type="GO" id="GO:0006355">
    <property type="term" value="P:regulation of DNA-templated transcription"/>
    <property type="evidence" value="ECO:0007669"/>
    <property type="project" value="InterPro"/>
</dbReference>
<evidence type="ECO:0000256" key="2">
    <source>
        <dbReference type="ARBA" id="ARBA00022840"/>
    </source>
</evidence>
<evidence type="ECO:0000259" key="6">
    <source>
        <dbReference type="PROSITE" id="PS50045"/>
    </source>
</evidence>